<proteinExistence type="predicted"/>
<evidence type="ECO:0000313" key="3">
    <source>
        <dbReference type="EMBL" id="AEV41020.1"/>
    </source>
</evidence>
<evidence type="ECO:0000259" key="2">
    <source>
        <dbReference type="Pfam" id="PF12146"/>
    </source>
</evidence>
<feature type="domain" description="Serine aminopeptidase S33" evidence="2">
    <location>
        <begin position="78"/>
        <end position="275"/>
    </location>
</feature>
<feature type="compositionally biased region" description="Basic and acidic residues" evidence="1">
    <location>
        <begin position="315"/>
        <end position="330"/>
    </location>
</feature>
<name>G9C330_ORYMI</name>
<dbReference type="InterPro" id="IPR022742">
    <property type="entry name" value="Hydrolase_4"/>
</dbReference>
<evidence type="ECO:0000256" key="1">
    <source>
        <dbReference type="SAM" id="MobiDB-lite"/>
    </source>
</evidence>
<dbReference type="Gene3D" id="3.40.50.1820">
    <property type="entry name" value="alpha/beta hydrolase"/>
    <property type="match status" value="1"/>
</dbReference>
<sequence>MGEIGIRRAMKTVAHGCAVTARRETGDATAISLARLGVEVVGVDDADVVEQRRRRRRRRSRREQYLGLPHQSTAVFHGLRAFVPDIDSAIADLLAFFRSVRRREEHAGLPCFLFGESMGGAICLLIHLRTSPEEWAGAVLVAPMCKISDRIRPPWPLPQILTFVARFAPTLAIVPTADLIEKSVKVPAKRLIAARNPMRYNGRPRLDTVVELLRATDELGARLGEVTVPFLVVHGSADEVTDPAISRALYDAAASEDKTIKIYDGMLHSMLFGEPDENIERVCAAPLPAARAPPHPRRPRAAPPPPPVASLSSLGERDEMGEKRGKERRLTWPTDMWGPRGSHADSAVTSDKTGLKTTERPQANGFVS</sequence>
<dbReference type="PANTHER" id="PTHR11614">
    <property type="entry name" value="PHOSPHOLIPASE-RELATED"/>
    <property type="match status" value="1"/>
</dbReference>
<dbReference type="AlphaFoldDB" id="G9C330"/>
<dbReference type="InterPro" id="IPR051044">
    <property type="entry name" value="MAG_DAG_Lipase"/>
</dbReference>
<protein>
    <recommendedName>
        <fullName evidence="2">Serine aminopeptidase S33 domain-containing protein</fullName>
    </recommendedName>
</protein>
<accession>G9C330</accession>
<dbReference type="SUPFAM" id="SSF53474">
    <property type="entry name" value="alpha/beta-Hydrolases"/>
    <property type="match status" value="1"/>
</dbReference>
<organism evidence="3">
    <name type="scientific">Oryza minuta</name>
    <dbReference type="NCBI Taxonomy" id="63629"/>
    <lineage>
        <taxon>Eukaryota</taxon>
        <taxon>Viridiplantae</taxon>
        <taxon>Streptophyta</taxon>
        <taxon>Embryophyta</taxon>
        <taxon>Tracheophyta</taxon>
        <taxon>Spermatophyta</taxon>
        <taxon>Magnoliopsida</taxon>
        <taxon>Liliopsida</taxon>
        <taxon>Poales</taxon>
        <taxon>Poaceae</taxon>
        <taxon>BOP clade</taxon>
        <taxon>Oryzoideae</taxon>
        <taxon>Oryzeae</taxon>
        <taxon>Oryzinae</taxon>
        <taxon>Oryza</taxon>
    </lineage>
</organism>
<dbReference type="InterPro" id="IPR029058">
    <property type="entry name" value="AB_hydrolase_fold"/>
</dbReference>
<dbReference type="EMBL" id="HQ827835">
    <property type="protein sequence ID" value="AEV41020.1"/>
    <property type="molecule type" value="Genomic_DNA"/>
</dbReference>
<dbReference type="Pfam" id="PF12146">
    <property type="entry name" value="Hydrolase_4"/>
    <property type="match status" value="1"/>
</dbReference>
<feature type="region of interest" description="Disordered" evidence="1">
    <location>
        <begin position="290"/>
        <end position="368"/>
    </location>
</feature>
<reference evidence="3" key="1">
    <citation type="submission" date="2010-12" db="EMBL/GenBank/DDBJ databases">
        <title>Comparative sequence and expression analysis of the Shattering4 orthologous regions in diploid and allotetraploid Oryza species.</title>
        <authorList>
            <person name="Sui Y."/>
            <person name="Shi J."/>
            <person name="Yang L."/>
            <person name="Chen M."/>
        </authorList>
    </citation>
    <scope>NUCLEOTIDE SEQUENCE</scope>
    <source>
        <strain evidence="3">BC_B</strain>
    </source>
</reference>